<comment type="caution">
    <text evidence="10">Lacks conserved residue(s) required for the propagation of feature annotation.</text>
</comment>
<evidence type="ECO:0000256" key="8">
    <source>
        <dbReference type="ARBA" id="ARBA00023180"/>
    </source>
</evidence>
<dbReference type="InterPro" id="IPR035914">
    <property type="entry name" value="Sperma_CUB_dom_sf"/>
</dbReference>
<dbReference type="PROSITE" id="PS01180">
    <property type="entry name" value="CUB"/>
    <property type="match status" value="1"/>
</dbReference>
<dbReference type="GO" id="GO:0016020">
    <property type="term" value="C:membrane"/>
    <property type="evidence" value="ECO:0007669"/>
    <property type="project" value="UniProtKB-SubCell"/>
</dbReference>
<dbReference type="SUPFAM" id="SSF57196">
    <property type="entry name" value="EGF/Laminin"/>
    <property type="match status" value="1"/>
</dbReference>
<dbReference type="InterPro" id="IPR016201">
    <property type="entry name" value="PSI"/>
</dbReference>
<name>A0A834R1W6_SARSC</name>
<dbReference type="SUPFAM" id="SSF117281">
    <property type="entry name" value="Kelch motif"/>
    <property type="match status" value="2"/>
</dbReference>
<evidence type="ECO:0000256" key="11">
    <source>
        <dbReference type="SAM" id="Phobius"/>
    </source>
</evidence>
<dbReference type="PANTHER" id="PTHR46093">
    <property type="entry name" value="ACYL-COA-BINDING DOMAIN-CONTAINING PROTEIN 5"/>
    <property type="match status" value="1"/>
</dbReference>
<organism evidence="14">
    <name type="scientific">Sarcoptes scabiei</name>
    <name type="common">Itch mite</name>
    <name type="synonym">Acarus scabiei</name>
    <dbReference type="NCBI Taxonomy" id="52283"/>
    <lineage>
        <taxon>Eukaryota</taxon>
        <taxon>Metazoa</taxon>
        <taxon>Ecdysozoa</taxon>
        <taxon>Arthropoda</taxon>
        <taxon>Chelicerata</taxon>
        <taxon>Arachnida</taxon>
        <taxon>Acari</taxon>
        <taxon>Acariformes</taxon>
        <taxon>Sarcoptiformes</taxon>
        <taxon>Astigmata</taxon>
        <taxon>Psoroptidia</taxon>
        <taxon>Sarcoptoidea</taxon>
        <taxon>Sarcoptidae</taxon>
        <taxon>Sarcoptinae</taxon>
        <taxon>Sarcoptes</taxon>
    </lineage>
</organism>
<evidence type="ECO:0000313" key="15">
    <source>
        <dbReference type="EnsemblMetazoa" id="KAF7488740.1"/>
    </source>
</evidence>
<dbReference type="FunFam" id="2.10.25.10:FF:000191">
    <property type="entry name" value="Multiple epidermal growth factor-like domains 8"/>
    <property type="match status" value="1"/>
</dbReference>
<keyword evidence="16" id="KW-1185">Reference proteome</keyword>
<protein>
    <submittedName>
        <fullName evidence="14">Multiple epidermal growth factor-like domains protein 8</fullName>
    </submittedName>
</protein>
<gene>
    <name evidence="14" type="ORF">SSS_4602</name>
</gene>
<dbReference type="SMART" id="SM00181">
    <property type="entry name" value="EGF"/>
    <property type="match status" value="3"/>
</dbReference>
<dbReference type="InterPro" id="IPR056737">
    <property type="entry name" value="Beta-prop_ATRN-MKLN-like"/>
</dbReference>
<evidence type="ECO:0000256" key="2">
    <source>
        <dbReference type="ARBA" id="ARBA00022441"/>
    </source>
</evidence>
<dbReference type="InterPro" id="IPR056863">
    <property type="entry name" value="LMN_ATRN_NET-like_EGF"/>
</dbReference>
<evidence type="ECO:0000256" key="4">
    <source>
        <dbReference type="ARBA" id="ARBA00022729"/>
    </source>
</evidence>
<dbReference type="PROSITE" id="PS50027">
    <property type="entry name" value="EGF_LAM_2"/>
    <property type="match status" value="1"/>
</dbReference>
<dbReference type="SMART" id="SM00423">
    <property type="entry name" value="PSI"/>
    <property type="match status" value="5"/>
</dbReference>
<feature type="disulfide bond" evidence="10">
    <location>
        <begin position="797"/>
        <end position="806"/>
    </location>
</feature>
<keyword evidence="4" id="KW-0732">Signal</keyword>
<evidence type="ECO:0000256" key="10">
    <source>
        <dbReference type="PROSITE-ProRule" id="PRU00460"/>
    </source>
</evidence>
<dbReference type="SUPFAM" id="SSF49854">
    <property type="entry name" value="Spermadhesin, CUB domain"/>
    <property type="match status" value="1"/>
</dbReference>
<dbReference type="EMBL" id="WVUK01000065">
    <property type="protein sequence ID" value="KAF7488740.1"/>
    <property type="molecule type" value="Genomic_DNA"/>
</dbReference>
<reference evidence="16" key="1">
    <citation type="journal article" date="2020" name="PLoS Negl. Trop. Dis.">
        <title>High-quality nuclear genome for Sarcoptes scabiei-A critical resource for a neglected parasite.</title>
        <authorList>
            <person name="Korhonen P.K."/>
            <person name="Gasser R.B."/>
            <person name="Ma G."/>
            <person name="Wang T."/>
            <person name="Stroehlein A.J."/>
            <person name="Young N.D."/>
            <person name="Ang C.S."/>
            <person name="Fernando D.D."/>
            <person name="Lu H.C."/>
            <person name="Taylor S."/>
            <person name="Reynolds S.L."/>
            <person name="Mofiz E."/>
            <person name="Najaraj S.H."/>
            <person name="Gowda H."/>
            <person name="Madugundu A."/>
            <person name="Renuse S."/>
            <person name="Holt D."/>
            <person name="Pandey A."/>
            <person name="Papenfuss A.T."/>
            <person name="Fischer K."/>
        </authorList>
    </citation>
    <scope>NUCLEOTIDE SEQUENCE [LARGE SCALE GENOMIC DNA]</scope>
</reference>
<dbReference type="Pfam" id="PF00053">
    <property type="entry name" value="EGF_laminin"/>
    <property type="match status" value="1"/>
</dbReference>
<dbReference type="Gene3D" id="2.120.10.80">
    <property type="entry name" value="Kelch-type beta propeller"/>
    <property type="match status" value="3"/>
</dbReference>
<dbReference type="InterPro" id="IPR000742">
    <property type="entry name" value="EGF"/>
</dbReference>
<keyword evidence="5" id="KW-0677">Repeat</keyword>
<dbReference type="InterPro" id="IPR002049">
    <property type="entry name" value="LE_dom"/>
</dbReference>
<keyword evidence="2" id="KW-0880">Kelch repeat</keyword>
<evidence type="ECO:0000256" key="3">
    <source>
        <dbReference type="ARBA" id="ARBA00022692"/>
    </source>
</evidence>
<dbReference type="InterPro" id="IPR009030">
    <property type="entry name" value="Growth_fac_rcpt_cys_sf"/>
</dbReference>
<feature type="disulfide bond" evidence="10">
    <location>
        <begin position="809"/>
        <end position="823"/>
    </location>
</feature>
<feature type="domain" description="Laminin EGF-like" evidence="13">
    <location>
        <begin position="775"/>
        <end position="825"/>
    </location>
</feature>
<accession>A0A834R1W6</accession>
<evidence type="ECO:0000256" key="5">
    <source>
        <dbReference type="ARBA" id="ARBA00022737"/>
    </source>
</evidence>
<reference evidence="15" key="3">
    <citation type="submission" date="2022-06" db="UniProtKB">
        <authorList>
            <consortium name="EnsemblMetazoa"/>
        </authorList>
    </citation>
    <scope>IDENTIFICATION</scope>
</reference>
<dbReference type="Pfam" id="PF24973">
    <property type="entry name" value="EGF_LMN_ATRN"/>
    <property type="match status" value="2"/>
</dbReference>
<dbReference type="SMART" id="SM00180">
    <property type="entry name" value="EGF_Lam"/>
    <property type="match status" value="3"/>
</dbReference>
<keyword evidence="6 11" id="KW-1133">Transmembrane helix</keyword>
<sequence length="2415" mass="278726">MMQIGITASIRFLIGYFFLRIFILIDSNEIVENGIERRVLPQAFINKCGLERKVYNRTNWGRITNNDDGGEVYCEWLIIPSPSSNPSRSKFFNLELVWLDLDCSDNQEAAEVFDILYIFEMETFSSSRKNLIISLNHGLDSFGSSSVSLFFRTSGTVLVRFKSQKRYVQQRFLLEFSWTQCPQRCNEHGICQRNHCQCDKDHFGEACQFRKCLNESCLSRTLSFNDSNDSICFCTETDSNKCDRFRNVTNYKIISNYSITNSIHRFSTTAFDEKEELLYLFSDCIREITMTNFSKLIVYSFKQNLLYDFNAITKTRCFQNQNDSNVTRESLIDSSDTLPPPSKGFSLNFGDRKIILFGGQLSNGTFSNKLWLFDLILKKWSFIESTNIPGLMFHQSVIVESNWLYVVGGLTEDYSKSLYIYRINFSVRNARWDRIETSYQNRFFIAFQAIYSELLRSILIFGCCEADHLHRYESNGFYLFNIDSHRLLKLESRSNSSTDHKEFHRKKILFPSSLIIINQRYLIIHNGGMIESDCSSRAKLFVLDLICLQWNEPLNLVKLNRSSVDYFHFVSMIKADDKIIVLDHGVFWISVIPDHILLGDVSTVLSNTTKPPCESDYLCDTMDFRSRCPISSSVSSPTSSNRLKCAISSGEHNQCLHCFQINHCDQCIEMDCVWIASKEICIDRNNSLNVNLEAVSQCSVRCDHYDSDEKCLQNQYCVWCSGPLDRCFDERSLNSQLRMLSYCDSKPANRSTIDVLVECPTGTYRNEKNFKCIPCRCNGHGNKSKGKCDPKTGLCYCEDNTEGSNCQRCHPGYYGDPKNRGNCFLGCSNRAVISNVSKTIAYFGSLRNNFDQFSQPKSSSGSMNPFRCLWILIADHFSVNDSLSSLPKPYSSIEVSIESMKINCSSSTLSIYDGLPKFLSSSNKQNNKILASFCGSFNITKRFFAHSGIATVLFLSDNHNAGFNGSYRTVQDHPREYRNRSSSLSNEKSKYFWPKESHSIEYYQNHLIFIGGHLDSKHLNLNIFSLRIYQWFEGNNFADFDPPENRYLHSSCLFNNRLYLYGGLIYHSNRISDDLWSAYIVPDNNSLNFFWINLRNSSLIRVKDSEKYFVWPPPSIGHSLTLINADDQEYLALIGGYSKSTGYLQNLFIYDLIVEQWFYIPTTGLKPIALVSHSSAFDPRTKLIYVFGGIEFKESHSISLSNRLYVLDWTSKFWYRIQPKIADSILPIFQHRIFILNNYLLVLNGRTSLRKSDRFSINQRLKPKYAFFLACRRWFSMEKLISNERIIANETEIDRKDSKSFSSVAFDGNLTVYSYEKSNSDSHEAKISAFKVPIDFCDLFSKNRQKCLATAGCSYCSINLYTDSNEYRSIGFCYDKQYRKRPDNCDPDTNPNNNQCLSSLSSIQRNCDEFQTCEDCTIINRHLDYIRCQWCSDCNHSNGRCIEMNQTCLPSNNHILMGGFSEREIQKISISVDDVCEKISYQKTESCPSRRCLATDCQKCLSLPSNINHNPSIDRKRIECIWTKQIHKFLRLGHSIATNPIFDWACIDSQTIELSALKSVLSMPPLNCPKRCQDYDTCQSCLEETTGDESGVHECVWSRLHQECMSPTFSMIRCHHEQCGGTINRKSSHLQCFSKCSQILRADDCLRTFECGWCSVQGLNPSDSVGFCTKGDLFGPSDHSCSNHSKDLRTIYKSQMAEESNFNLTTQWHYYTLPKENECLNNHHSCDLSSQECVDLDEGFMCRCKTNYEMITNNVCRPICPNGCHHGFCVSPNRCQCDFGFIGGDCSVECQCNGHSTCPSVHKTDLCIQCFNNTQGEHCEECKPFFVGDPKNKIPCEACHRHCHNHSDVCFSASQNSSLKFVLTNLTNNILKRNDSLKQIVLEEYGGERNYETEQDKGIVCVGCQNHTVGKQCDRCRLGYFKISENIIDGCRECMCNGHGSVCNPINGENCDCHNNTENDRQCNYLNAKEYSNYINKTYYYKSSQLMTTYSMPCWMLQCSKCKDHFYGSPTNGHQCYRHVQMNKEYCLDPISQENCFHQPKPILYGRTIYFGLQPRYINVDLKLIVYYIDGLIDLYIASKDNFFITKVDSLNGFHHIYIDPKYLRSSSSNDSERMVNQTEIDWINADEVKSPYKLIRKDLYHQISAYYTMKSWADVLILKRIRNRLELIIPYRTHDLRTTRYYVIFRGNRFRYDFDHNYGWIVFHQDQCRIDLFVFFCVFLACFLMFLCLSILFWKFKHLFDSHRARYQYAIELEQMARRPFARITVLMQEVEKDASVRIQKKDDVQRSPKVYMETNHSVMSSKLSQHTAPTKSSFLGHLSSLGIRNHSPKIHSIKPSIRFGYGENSFEERQSPRPIAIEPTNDNYAAVFTTLIRLPRKESNQIEIAAASSLIIIKNCLTIAQQLESNKKSSSNS</sequence>
<evidence type="ECO:0000259" key="12">
    <source>
        <dbReference type="PROSITE" id="PS01180"/>
    </source>
</evidence>
<dbReference type="PROSITE" id="PS01248">
    <property type="entry name" value="EGF_LAM_1"/>
    <property type="match status" value="2"/>
</dbReference>
<dbReference type="EnsemblMetazoa" id="SSS_4602s_mrna">
    <property type="protein sequence ID" value="KAF7488740.1"/>
    <property type="gene ID" value="SSS_4602"/>
</dbReference>
<keyword evidence="11" id="KW-0472">Membrane</keyword>
<evidence type="ECO:0000256" key="1">
    <source>
        <dbReference type="ARBA" id="ARBA00004167"/>
    </source>
</evidence>
<keyword evidence="7 10" id="KW-1015">Disulfide bond</keyword>
<dbReference type="CDD" id="cd00055">
    <property type="entry name" value="EGF_Lam"/>
    <property type="match status" value="3"/>
</dbReference>
<evidence type="ECO:0000256" key="9">
    <source>
        <dbReference type="ARBA" id="ARBA00023292"/>
    </source>
</evidence>
<dbReference type="PANTHER" id="PTHR46093:SF16">
    <property type="entry name" value="MULTIPLE EGF-LIKE-DOMAINS 8"/>
    <property type="match status" value="1"/>
</dbReference>
<proteinExistence type="predicted"/>
<dbReference type="Pfam" id="PF24981">
    <property type="entry name" value="Beta-prop_ATRN-LZTR1"/>
    <property type="match status" value="2"/>
</dbReference>
<evidence type="ECO:0000259" key="13">
    <source>
        <dbReference type="PROSITE" id="PS50027"/>
    </source>
</evidence>
<feature type="transmembrane region" description="Helical" evidence="11">
    <location>
        <begin position="2213"/>
        <end position="2235"/>
    </location>
</feature>
<comment type="subcellular location">
    <subcellularLocation>
        <location evidence="1">Membrane</location>
        <topology evidence="1">Single-pass membrane protein</topology>
    </subcellularLocation>
</comment>
<dbReference type="InterPro" id="IPR000859">
    <property type="entry name" value="CUB_dom"/>
</dbReference>
<keyword evidence="3 11" id="KW-0812">Transmembrane</keyword>
<dbReference type="Gene3D" id="2.10.25.10">
    <property type="entry name" value="Laminin"/>
    <property type="match status" value="4"/>
</dbReference>
<dbReference type="SUPFAM" id="SSF57184">
    <property type="entry name" value="Growth factor receptor domain"/>
    <property type="match status" value="2"/>
</dbReference>
<keyword evidence="9 10" id="KW-0424">Laminin EGF-like domain</keyword>
<dbReference type="OrthoDB" id="263283at2759"/>
<evidence type="ECO:0000313" key="14">
    <source>
        <dbReference type="EMBL" id="KAF7488740.1"/>
    </source>
</evidence>
<dbReference type="Proteomes" id="UP000070412">
    <property type="component" value="Unassembled WGS sequence"/>
</dbReference>
<evidence type="ECO:0000256" key="6">
    <source>
        <dbReference type="ARBA" id="ARBA00022989"/>
    </source>
</evidence>
<evidence type="ECO:0000256" key="7">
    <source>
        <dbReference type="ARBA" id="ARBA00023157"/>
    </source>
</evidence>
<keyword evidence="8" id="KW-0325">Glycoprotein</keyword>
<feature type="domain" description="CUB" evidence="12">
    <location>
        <begin position="842"/>
        <end position="970"/>
    </location>
</feature>
<evidence type="ECO:0000313" key="16">
    <source>
        <dbReference type="Proteomes" id="UP000070412"/>
    </source>
</evidence>
<dbReference type="InterPro" id="IPR015915">
    <property type="entry name" value="Kelch-typ_b-propeller"/>
</dbReference>
<reference evidence="14" key="2">
    <citation type="submission" date="2020-01" db="EMBL/GenBank/DDBJ databases">
        <authorList>
            <person name="Korhonen P.K.K."/>
            <person name="Guangxu M.G."/>
            <person name="Wang T.W."/>
            <person name="Stroehlein A.J.S."/>
            <person name="Young N.D."/>
            <person name="Ang C.-S.A."/>
            <person name="Fernando D.W.F."/>
            <person name="Lu H.L."/>
            <person name="Taylor S.T."/>
            <person name="Ehtesham M.E.M."/>
            <person name="Najaraj S.H.N."/>
            <person name="Harsha G.H.G."/>
            <person name="Madugundu A.M."/>
            <person name="Renuse S.R."/>
            <person name="Holt D.H."/>
            <person name="Pandey A.P."/>
            <person name="Papenfuss A.P."/>
            <person name="Gasser R.B.G."/>
            <person name="Fischer K.F."/>
        </authorList>
    </citation>
    <scope>NUCLEOTIDE SEQUENCE</scope>
    <source>
        <strain evidence="14">SSS_KF_BRIS2020</strain>
    </source>
</reference>